<evidence type="ECO:0000313" key="1">
    <source>
        <dbReference type="EMBL" id="DAD85841.1"/>
    </source>
</evidence>
<name>A0A8S5MU22_9VIRU</name>
<dbReference type="EMBL" id="BK014988">
    <property type="protein sequence ID" value="DAD85841.1"/>
    <property type="molecule type" value="Genomic_DNA"/>
</dbReference>
<protein>
    <submittedName>
        <fullName evidence="1">Uncharacterized protein</fullName>
    </submittedName>
</protein>
<reference evidence="1" key="1">
    <citation type="journal article" date="2021" name="Proc. Natl. Acad. Sci. U.S.A.">
        <title>A Catalog of Tens of Thousands of Viruses from Human Metagenomes Reveals Hidden Associations with Chronic Diseases.</title>
        <authorList>
            <person name="Tisza M.J."/>
            <person name="Buck C.B."/>
        </authorList>
    </citation>
    <scope>NUCLEOTIDE SEQUENCE</scope>
    <source>
        <strain evidence="1">CtDEu7</strain>
    </source>
</reference>
<sequence>MLRNVSHLFLCLNLEKSEVGMQGVKVSITLYPLSHNRTSRQ</sequence>
<accession>A0A8S5MU22</accession>
<proteinExistence type="predicted"/>
<organism evidence="1">
    <name type="scientific">Inoviridae sp. ctDEu7</name>
    <dbReference type="NCBI Taxonomy" id="2826759"/>
    <lineage>
        <taxon>Viruses</taxon>
        <taxon>Monodnaviria</taxon>
        <taxon>Loebvirae</taxon>
        <taxon>Hofneiviricota</taxon>
        <taxon>Faserviricetes</taxon>
        <taxon>Tubulavirales</taxon>
        <taxon>Inoviridae</taxon>
    </lineage>
</organism>